<dbReference type="EMBL" id="CM037014">
    <property type="protein sequence ID" value="KAH7687150.1"/>
    <property type="molecule type" value="Genomic_DNA"/>
</dbReference>
<evidence type="ECO:0000313" key="2">
    <source>
        <dbReference type="Proteomes" id="UP000827976"/>
    </source>
</evidence>
<protein>
    <submittedName>
        <fullName evidence="1">Homing endonuclease protein</fullName>
    </submittedName>
</protein>
<keyword evidence="1" id="KW-0540">Nuclease</keyword>
<sequence length="801" mass="92249">MPQPRTRELLSLPTLAIVPARPLHRCGHLPMRAAAFNAAISFRAALRRQVVSLRLPFPPARVLSSTSESLHLDKEGCESEHEIGSGNPGEGPRTAGWISEASGEKEMRALSTPSLEVIELEELPEQWRRARIAWLCKELPAHKPATLIRILNGQKKWITQQDTTYIVAHCMRIREFEAGFRVYKWMVQQHWFHFDFALATKLADHLGKDRKFAKCREMFDAIISHGRVPSESTFHILTVAYLSAPVQGCLDEACTIYNRMIQLGGYRPRLSLHNSLFRALVSKPGGLSKHYLKQAEFIYHQLVTLELEVHKDIYAGLIWLHSYQDNIDRERIAALREEMRCAGIEESRDVLISLMRAFSKEGDVDVTERAWLKLIDSGGIAPFQAFVYQIELYAKIGEPMKALEIFKGMKEKGISINVAVYNKIIEVMSEVPEVEIVEELVDELINSGMKPLTSAFLDLLKMYLNLGVHDKLEVSFANCLERCRPNRSIYYIYLKSLVENGNLEKAEEIFYEMHTNPAIGIHAQSCNTILGAYLSSGEFVKAEKIYDLMCQKKYDIEPQYMEKLDYILSLKRKVIKRPVSMKLDPEQREILMGLLIGGLRIQSDEERRNHAIYFEFDGNSNVHSLLKIHIHERFYEWLKSLNESANRDNDIPDRFSTIAHSYFGFFADQFWLKGRPVIPKLIHRWLSPRVLAYWYMYGGLRTSSGDILLKLKGGNQEDLERIAKVFQAKSLTCKVKRKGRVFWIGFQGDNAVWFWKLTEPYILENVREFLTPESDAMRNEPKGDLFTDFDSESDNDELPFL</sequence>
<comment type="caution">
    <text evidence="1">The sequence shown here is derived from an EMBL/GenBank/DDBJ whole genome shotgun (WGS) entry which is preliminary data.</text>
</comment>
<keyword evidence="2" id="KW-1185">Reference proteome</keyword>
<evidence type="ECO:0000313" key="1">
    <source>
        <dbReference type="EMBL" id="KAH7687150.1"/>
    </source>
</evidence>
<keyword evidence="1" id="KW-0255">Endonuclease</keyword>
<gene>
    <name evidence="1" type="ORF">IHE45_04G149800</name>
</gene>
<accession>A0ACB7WHB9</accession>
<name>A0ACB7WHB9_DIOAL</name>
<organism evidence="1 2">
    <name type="scientific">Dioscorea alata</name>
    <name type="common">Purple yam</name>
    <dbReference type="NCBI Taxonomy" id="55571"/>
    <lineage>
        <taxon>Eukaryota</taxon>
        <taxon>Viridiplantae</taxon>
        <taxon>Streptophyta</taxon>
        <taxon>Embryophyta</taxon>
        <taxon>Tracheophyta</taxon>
        <taxon>Spermatophyta</taxon>
        <taxon>Magnoliopsida</taxon>
        <taxon>Liliopsida</taxon>
        <taxon>Dioscoreales</taxon>
        <taxon>Dioscoreaceae</taxon>
        <taxon>Dioscorea</taxon>
    </lineage>
</organism>
<reference evidence="2" key="1">
    <citation type="journal article" date="2022" name="Nat. Commun.">
        <title>Chromosome evolution and the genetic basis of agronomically important traits in greater yam.</title>
        <authorList>
            <person name="Bredeson J.V."/>
            <person name="Lyons J.B."/>
            <person name="Oniyinde I.O."/>
            <person name="Okereke N.R."/>
            <person name="Kolade O."/>
            <person name="Nnabue I."/>
            <person name="Nwadili C.O."/>
            <person name="Hribova E."/>
            <person name="Parker M."/>
            <person name="Nwogha J."/>
            <person name="Shu S."/>
            <person name="Carlson J."/>
            <person name="Kariba R."/>
            <person name="Muthemba S."/>
            <person name="Knop K."/>
            <person name="Barton G.J."/>
            <person name="Sherwood A.V."/>
            <person name="Lopez-Montes A."/>
            <person name="Asiedu R."/>
            <person name="Jamnadass R."/>
            <person name="Muchugi A."/>
            <person name="Goodstein D."/>
            <person name="Egesi C.N."/>
            <person name="Featherston J."/>
            <person name="Asfaw A."/>
            <person name="Simpson G.G."/>
            <person name="Dolezel J."/>
            <person name="Hendre P.S."/>
            <person name="Van Deynze A."/>
            <person name="Kumar P.L."/>
            <person name="Obidiegwu J.E."/>
            <person name="Bhattacharjee R."/>
            <person name="Rokhsar D.S."/>
        </authorList>
    </citation>
    <scope>NUCLEOTIDE SEQUENCE [LARGE SCALE GENOMIC DNA]</scope>
    <source>
        <strain evidence="2">cv. TDa95/00328</strain>
    </source>
</reference>
<keyword evidence="1" id="KW-0378">Hydrolase</keyword>
<proteinExistence type="predicted"/>
<dbReference type="Proteomes" id="UP000827976">
    <property type="component" value="Chromosome 4"/>
</dbReference>